<dbReference type="PROSITE" id="PS00211">
    <property type="entry name" value="ABC_TRANSPORTER_1"/>
    <property type="match status" value="1"/>
</dbReference>
<dbReference type="Proteomes" id="UP001528411">
    <property type="component" value="Unassembled WGS sequence"/>
</dbReference>
<evidence type="ECO:0000313" key="6">
    <source>
        <dbReference type="EMBL" id="MDC2889000.1"/>
    </source>
</evidence>
<dbReference type="SMART" id="SM00382">
    <property type="entry name" value="AAA"/>
    <property type="match status" value="1"/>
</dbReference>
<accession>A0ABT5FBS7</accession>
<evidence type="ECO:0000256" key="3">
    <source>
        <dbReference type="ARBA" id="ARBA00022741"/>
    </source>
</evidence>
<proteinExistence type="inferred from homology"/>
<dbReference type="InterPro" id="IPR003593">
    <property type="entry name" value="AAA+_ATPase"/>
</dbReference>
<evidence type="ECO:0000313" key="7">
    <source>
        <dbReference type="Proteomes" id="UP001528411"/>
    </source>
</evidence>
<keyword evidence="2" id="KW-0813">Transport</keyword>
<keyword evidence="7" id="KW-1185">Reference proteome</keyword>
<organism evidence="6 7">
    <name type="scientific">Psychrosphaera algicola</name>
    <dbReference type="NCBI Taxonomy" id="3023714"/>
    <lineage>
        <taxon>Bacteria</taxon>
        <taxon>Pseudomonadati</taxon>
        <taxon>Pseudomonadota</taxon>
        <taxon>Gammaproteobacteria</taxon>
        <taxon>Alteromonadales</taxon>
        <taxon>Pseudoalteromonadaceae</taxon>
        <taxon>Psychrosphaera</taxon>
    </lineage>
</organism>
<comment type="similarity">
    <text evidence="1">Belongs to the ABC transporter superfamily.</text>
</comment>
<evidence type="ECO:0000256" key="4">
    <source>
        <dbReference type="ARBA" id="ARBA00022840"/>
    </source>
</evidence>
<comment type="caution">
    <text evidence="6">The sequence shown here is derived from an EMBL/GenBank/DDBJ whole genome shotgun (WGS) entry which is preliminary data.</text>
</comment>
<dbReference type="InterPro" id="IPR027417">
    <property type="entry name" value="P-loop_NTPase"/>
</dbReference>
<evidence type="ECO:0000256" key="2">
    <source>
        <dbReference type="ARBA" id="ARBA00022448"/>
    </source>
</evidence>
<gene>
    <name evidence="6" type="ORF">PN838_09735</name>
</gene>
<dbReference type="InterPro" id="IPR017871">
    <property type="entry name" value="ABC_transporter-like_CS"/>
</dbReference>
<dbReference type="Pfam" id="PF00005">
    <property type="entry name" value="ABC_tran"/>
    <property type="match status" value="1"/>
</dbReference>
<dbReference type="CDD" id="cd03255">
    <property type="entry name" value="ABC_MJ0796_LolCDE_FtsE"/>
    <property type="match status" value="1"/>
</dbReference>
<name>A0ABT5FBS7_9GAMM</name>
<evidence type="ECO:0000256" key="1">
    <source>
        <dbReference type="ARBA" id="ARBA00005417"/>
    </source>
</evidence>
<dbReference type="GO" id="GO:0005524">
    <property type="term" value="F:ATP binding"/>
    <property type="evidence" value="ECO:0007669"/>
    <property type="project" value="UniProtKB-KW"/>
</dbReference>
<dbReference type="RefSeq" id="WP_272180538.1">
    <property type="nucleotide sequence ID" value="NZ_JAQOMS010000002.1"/>
</dbReference>
<sequence length="254" mass="27478">MPCSIELTRVSQSFSNADSIITLFENLDLSVQQGQSYAITGPSGAGKSSLLMLLSGLEQPTIGKGNVVTGDHIASLDSIRSEIGFIFQQFHLLPELTALHNVALPLKLRGDKNAINKAQLWLDKVGLVDRAMHKPAQLSGGEQQRVAIARALVFSPKFIFADEPTGNLDQHNATEIADILFECCQQNNAGLIIVTHSHELASKAKHIYGLANGKLTNTSVTPETHVLENSFENISRDTNQALASTAKKKQVLPC</sequence>
<keyword evidence="4 6" id="KW-0067">ATP-binding</keyword>
<dbReference type="PROSITE" id="PS50893">
    <property type="entry name" value="ABC_TRANSPORTER_2"/>
    <property type="match status" value="1"/>
</dbReference>
<dbReference type="SUPFAM" id="SSF52540">
    <property type="entry name" value="P-loop containing nucleoside triphosphate hydrolases"/>
    <property type="match status" value="1"/>
</dbReference>
<reference evidence="6 7" key="1">
    <citation type="submission" date="2023-01" db="EMBL/GenBank/DDBJ databases">
        <title>Psychrosphaera sp. nov., isolated from marine algae.</title>
        <authorList>
            <person name="Bayburt H."/>
            <person name="Choi B.J."/>
            <person name="Kim J.M."/>
            <person name="Choi D.G."/>
            <person name="Jeon C.O."/>
        </authorList>
    </citation>
    <scope>NUCLEOTIDE SEQUENCE [LARGE SCALE GENOMIC DNA]</scope>
    <source>
        <strain evidence="6 7">G1-22</strain>
    </source>
</reference>
<keyword evidence="3" id="KW-0547">Nucleotide-binding</keyword>
<dbReference type="Gene3D" id="3.40.50.300">
    <property type="entry name" value="P-loop containing nucleotide triphosphate hydrolases"/>
    <property type="match status" value="1"/>
</dbReference>
<dbReference type="PANTHER" id="PTHR42798">
    <property type="entry name" value="LIPOPROTEIN-RELEASING SYSTEM ATP-BINDING PROTEIN LOLD"/>
    <property type="match status" value="1"/>
</dbReference>
<dbReference type="InterPro" id="IPR017911">
    <property type="entry name" value="MacB-like_ATP-bd"/>
</dbReference>
<dbReference type="EMBL" id="JAQOMS010000002">
    <property type="protein sequence ID" value="MDC2889000.1"/>
    <property type="molecule type" value="Genomic_DNA"/>
</dbReference>
<feature type="domain" description="ABC transporter" evidence="5">
    <location>
        <begin position="5"/>
        <end position="237"/>
    </location>
</feature>
<dbReference type="InterPro" id="IPR003439">
    <property type="entry name" value="ABC_transporter-like_ATP-bd"/>
</dbReference>
<protein>
    <submittedName>
        <fullName evidence="6">ABC transporter ATP-binding protein</fullName>
    </submittedName>
</protein>
<dbReference type="PANTHER" id="PTHR42798:SF2">
    <property type="entry name" value="ABC TRANSPORTER ATP-BINDING PROTEIN MG467-RELATED"/>
    <property type="match status" value="1"/>
</dbReference>
<evidence type="ECO:0000259" key="5">
    <source>
        <dbReference type="PROSITE" id="PS50893"/>
    </source>
</evidence>